<accession>G7IBA0</accession>
<dbReference type="EnsemblPlants" id="AES59284">
    <property type="protein sequence ID" value="AES59284"/>
    <property type="gene ID" value="MTR_1g016610"/>
</dbReference>
<dbReference type="EMBL" id="CM001217">
    <property type="protein sequence ID" value="AES59284.1"/>
    <property type="molecule type" value="Genomic_DNA"/>
</dbReference>
<keyword evidence="1" id="KW-0378">Hydrolase</keyword>
<keyword evidence="1" id="KW-0067">ATP-binding</keyword>
<dbReference type="AlphaFoldDB" id="G7IBA0"/>
<reference evidence="1 3" key="1">
    <citation type="journal article" date="2011" name="Nature">
        <title>The Medicago genome provides insight into the evolution of rhizobial symbioses.</title>
        <authorList>
            <person name="Young N.D."/>
            <person name="Debelle F."/>
            <person name="Oldroyd G.E."/>
            <person name="Geurts R."/>
            <person name="Cannon S.B."/>
            <person name="Udvardi M.K."/>
            <person name="Benedito V.A."/>
            <person name="Mayer K.F."/>
            <person name="Gouzy J."/>
            <person name="Schoof H."/>
            <person name="Van de Peer Y."/>
            <person name="Proost S."/>
            <person name="Cook D.R."/>
            <person name="Meyers B.C."/>
            <person name="Spannagl M."/>
            <person name="Cheung F."/>
            <person name="De Mita S."/>
            <person name="Krishnakumar V."/>
            <person name="Gundlach H."/>
            <person name="Zhou S."/>
            <person name="Mudge J."/>
            <person name="Bharti A.K."/>
            <person name="Murray J.D."/>
            <person name="Naoumkina M.A."/>
            <person name="Rosen B."/>
            <person name="Silverstein K.A."/>
            <person name="Tang H."/>
            <person name="Rombauts S."/>
            <person name="Zhao P.X."/>
            <person name="Zhou P."/>
            <person name="Barbe V."/>
            <person name="Bardou P."/>
            <person name="Bechner M."/>
            <person name="Bellec A."/>
            <person name="Berger A."/>
            <person name="Berges H."/>
            <person name="Bidwell S."/>
            <person name="Bisseling T."/>
            <person name="Choisne N."/>
            <person name="Couloux A."/>
            <person name="Denny R."/>
            <person name="Deshpande S."/>
            <person name="Dai X."/>
            <person name="Doyle J.J."/>
            <person name="Dudez A.M."/>
            <person name="Farmer A.D."/>
            <person name="Fouteau S."/>
            <person name="Franken C."/>
            <person name="Gibelin C."/>
            <person name="Gish J."/>
            <person name="Goldstein S."/>
            <person name="Gonzalez A.J."/>
            <person name="Green P.J."/>
            <person name="Hallab A."/>
            <person name="Hartog M."/>
            <person name="Hua A."/>
            <person name="Humphray S.J."/>
            <person name="Jeong D.H."/>
            <person name="Jing Y."/>
            <person name="Jocker A."/>
            <person name="Kenton S.M."/>
            <person name="Kim D.J."/>
            <person name="Klee K."/>
            <person name="Lai H."/>
            <person name="Lang C."/>
            <person name="Lin S."/>
            <person name="Macmil S.L."/>
            <person name="Magdelenat G."/>
            <person name="Matthews L."/>
            <person name="McCorrison J."/>
            <person name="Monaghan E.L."/>
            <person name="Mun J.H."/>
            <person name="Najar F.Z."/>
            <person name="Nicholson C."/>
            <person name="Noirot C."/>
            <person name="O'Bleness M."/>
            <person name="Paule C.R."/>
            <person name="Poulain J."/>
            <person name="Prion F."/>
            <person name="Qin B."/>
            <person name="Qu C."/>
            <person name="Retzel E.F."/>
            <person name="Riddle C."/>
            <person name="Sallet E."/>
            <person name="Samain S."/>
            <person name="Samson N."/>
            <person name="Sanders I."/>
            <person name="Saurat O."/>
            <person name="Scarpelli C."/>
            <person name="Schiex T."/>
            <person name="Segurens B."/>
            <person name="Severin A.J."/>
            <person name="Sherrier D.J."/>
            <person name="Shi R."/>
            <person name="Sims S."/>
            <person name="Singer S.R."/>
            <person name="Sinharoy S."/>
            <person name="Sterck L."/>
            <person name="Viollet A."/>
            <person name="Wang B.B."/>
            <person name="Wang K."/>
            <person name="Wang M."/>
            <person name="Wang X."/>
            <person name="Warfsmann J."/>
            <person name="Weissenbach J."/>
            <person name="White D.D."/>
            <person name="White J.D."/>
            <person name="Wiley G.B."/>
            <person name="Wincker P."/>
            <person name="Xing Y."/>
            <person name="Yang L."/>
            <person name="Yao Z."/>
            <person name="Ying F."/>
            <person name="Zhai J."/>
            <person name="Zhou L."/>
            <person name="Zuber A."/>
            <person name="Denarie J."/>
            <person name="Dixon R.A."/>
            <person name="May G.D."/>
            <person name="Schwartz D.C."/>
            <person name="Rogers J."/>
            <person name="Quetier F."/>
            <person name="Town C.D."/>
            <person name="Roe B.A."/>
        </authorList>
    </citation>
    <scope>NUCLEOTIDE SEQUENCE [LARGE SCALE GENOMIC DNA]</scope>
    <source>
        <strain evidence="1">A17</strain>
        <strain evidence="2 3">cv. Jemalong A17</strain>
    </source>
</reference>
<keyword evidence="1" id="KW-0547">Nucleotide-binding</keyword>
<protein>
    <submittedName>
        <fullName evidence="1">Helicase-like protein, putative</fullName>
    </submittedName>
</protein>
<dbReference type="Proteomes" id="UP000002051">
    <property type="component" value="Unassembled WGS sequence"/>
</dbReference>
<keyword evidence="3" id="KW-1185">Reference proteome</keyword>
<dbReference type="HOGENOM" id="CLU_001324_11_1_1"/>
<dbReference type="PaxDb" id="3880-AES59284"/>
<proteinExistence type="predicted"/>
<evidence type="ECO:0000313" key="2">
    <source>
        <dbReference type="EnsemblPlants" id="AES59284"/>
    </source>
</evidence>
<keyword evidence="1" id="KW-0347">Helicase</keyword>
<sequence length="60" mass="6962">MTSNKSQGQSLDYVGLYLPRSVFSHDLKIVIHENKNQALKCTTNVVFKEDFENLKFVEEK</sequence>
<evidence type="ECO:0000313" key="1">
    <source>
        <dbReference type="EMBL" id="AES59284.1"/>
    </source>
</evidence>
<gene>
    <name evidence="1" type="ordered locus">MTR_1g016610</name>
</gene>
<name>G7IBA0_MEDTR</name>
<dbReference type="GO" id="GO:0004386">
    <property type="term" value="F:helicase activity"/>
    <property type="evidence" value="ECO:0007669"/>
    <property type="project" value="UniProtKB-KW"/>
</dbReference>
<evidence type="ECO:0000313" key="3">
    <source>
        <dbReference type="Proteomes" id="UP000002051"/>
    </source>
</evidence>
<organism evidence="1 3">
    <name type="scientific">Medicago truncatula</name>
    <name type="common">Barrel medic</name>
    <name type="synonym">Medicago tribuloides</name>
    <dbReference type="NCBI Taxonomy" id="3880"/>
    <lineage>
        <taxon>Eukaryota</taxon>
        <taxon>Viridiplantae</taxon>
        <taxon>Streptophyta</taxon>
        <taxon>Embryophyta</taxon>
        <taxon>Tracheophyta</taxon>
        <taxon>Spermatophyta</taxon>
        <taxon>Magnoliopsida</taxon>
        <taxon>eudicotyledons</taxon>
        <taxon>Gunneridae</taxon>
        <taxon>Pentapetalae</taxon>
        <taxon>rosids</taxon>
        <taxon>fabids</taxon>
        <taxon>Fabales</taxon>
        <taxon>Fabaceae</taxon>
        <taxon>Papilionoideae</taxon>
        <taxon>50 kb inversion clade</taxon>
        <taxon>NPAAA clade</taxon>
        <taxon>Hologalegina</taxon>
        <taxon>IRL clade</taxon>
        <taxon>Trifolieae</taxon>
        <taxon>Medicago</taxon>
    </lineage>
</organism>
<reference evidence="1 3" key="2">
    <citation type="journal article" date="2014" name="BMC Genomics">
        <title>An improved genome release (version Mt4.0) for the model legume Medicago truncatula.</title>
        <authorList>
            <person name="Tang H."/>
            <person name="Krishnakumar V."/>
            <person name="Bidwell S."/>
            <person name="Rosen B."/>
            <person name="Chan A."/>
            <person name="Zhou S."/>
            <person name="Gentzbittel L."/>
            <person name="Childs K.L."/>
            <person name="Yandell M."/>
            <person name="Gundlach H."/>
            <person name="Mayer K.F."/>
            <person name="Schwartz D.C."/>
            <person name="Town C.D."/>
        </authorList>
    </citation>
    <scope>GENOME REANNOTATION</scope>
    <source>
        <strain evidence="2 3">cv. Jemalong A17</strain>
    </source>
</reference>
<dbReference type="eggNOG" id="KOG0987">
    <property type="taxonomic scope" value="Eukaryota"/>
</dbReference>
<reference evidence="2" key="3">
    <citation type="submission" date="2015-04" db="UniProtKB">
        <authorList>
            <consortium name="EnsemblPlants"/>
        </authorList>
    </citation>
    <scope>IDENTIFICATION</scope>
    <source>
        <strain evidence="2">cv. Jemalong A17</strain>
    </source>
</reference>